<keyword evidence="5 7" id="KW-1133">Transmembrane helix</keyword>
<dbReference type="Gene3D" id="1.10.3720.10">
    <property type="entry name" value="MetI-like"/>
    <property type="match status" value="1"/>
</dbReference>
<feature type="transmembrane region" description="Helical" evidence="7">
    <location>
        <begin position="183"/>
        <end position="205"/>
    </location>
</feature>
<dbReference type="AlphaFoldDB" id="A0A7I8DXL8"/>
<dbReference type="GO" id="GO:0005886">
    <property type="term" value="C:plasma membrane"/>
    <property type="evidence" value="ECO:0007669"/>
    <property type="project" value="UniProtKB-SubCell"/>
</dbReference>
<dbReference type="InterPro" id="IPR000515">
    <property type="entry name" value="MetI-like"/>
</dbReference>
<dbReference type="EMBL" id="AP023368">
    <property type="protein sequence ID" value="BCK01007.1"/>
    <property type="molecule type" value="Genomic_DNA"/>
</dbReference>
<proteinExistence type="predicted"/>
<name>A0A7I8DXL8_9FIRM</name>
<keyword evidence="10" id="KW-1185">Reference proteome</keyword>
<accession>A0A7I8DXL8</accession>
<evidence type="ECO:0000313" key="10">
    <source>
        <dbReference type="Proteomes" id="UP000515703"/>
    </source>
</evidence>
<sequence length="296" mass="33597">MKIKESKSRKVFVFFNYIFLAAFGFISLYPFWYVMVASFNTGRDFAKGGVYFWPREFTLENFSHAFKDSRIFDSLSISVERTLIGVVLGLFFTALIAYALSIKTLPGKTFFTFFFYFTTIFGGGMIPYYMLLRDMGLTKSFLLYVIPAVYSFFNFLLLRTYFDSIPAELRESAQIDGAGEAKILFRIFIPLAKPILATLALFIGVGHWNDWFTGAYYQSRPALYPAATLLQKLLGEATASSTIKLGQESNLSTMTSYTSQSLQMAFVMILTMPIVVVYPFLQKYYVKGVMIGSVKG</sequence>
<evidence type="ECO:0000256" key="2">
    <source>
        <dbReference type="ARBA" id="ARBA00022448"/>
    </source>
</evidence>
<dbReference type="CDD" id="cd06261">
    <property type="entry name" value="TM_PBP2"/>
    <property type="match status" value="1"/>
</dbReference>
<evidence type="ECO:0000256" key="6">
    <source>
        <dbReference type="ARBA" id="ARBA00023136"/>
    </source>
</evidence>
<dbReference type="InterPro" id="IPR035906">
    <property type="entry name" value="MetI-like_sf"/>
</dbReference>
<feature type="transmembrane region" description="Helical" evidence="7">
    <location>
        <begin position="12"/>
        <end position="32"/>
    </location>
</feature>
<dbReference type="PROSITE" id="PS50928">
    <property type="entry name" value="ABC_TM1"/>
    <property type="match status" value="1"/>
</dbReference>
<reference evidence="9 10" key="2">
    <citation type="submission" date="2020-08" db="EMBL/GenBank/DDBJ databases">
        <authorList>
            <person name="Ueki A."/>
            <person name="Tonouchi A."/>
        </authorList>
    </citation>
    <scope>NUCLEOTIDE SEQUENCE [LARGE SCALE GENOMIC DNA]</scope>
    <source>
        <strain evidence="9 10">CTTW</strain>
    </source>
</reference>
<evidence type="ECO:0000313" key="9">
    <source>
        <dbReference type="EMBL" id="BCK01007.1"/>
    </source>
</evidence>
<keyword evidence="6 7" id="KW-0472">Membrane</keyword>
<feature type="transmembrane region" description="Helical" evidence="7">
    <location>
        <begin position="262"/>
        <end position="281"/>
    </location>
</feature>
<feature type="domain" description="ABC transmembrane type-1" evidence="8">
    <location>
        <begin position="71"/>
        <end position="281"/>
    </location>
</feature>
<feature type="transmembrane region" description="Helical" evidence="7">
    <location>
        <begin position="82"/>
        <end position="102"/>
    </location>
</feature>
<keyword evidence="3" id="KW-1003">Cell membrane</keyword>
<keyword evidence="2" id="KW-0813">Transport</keyword>
<dbReference type="SUPFAM" id="SSF161098">
    <property type="entry name" value="MetI-like"/>
    <property type="match status" value="1"/>
</dbReference>
<dbReference type="PANTHER" id="PTHR43744">
    <property type="entry name" value="ABC TRANSPORTER PERMEASE PROTEIN MG189-RELATED-RELATED"/>
    <property type="match status" value="1"/>
</dbReference>
<evidence type="ECO:0000256" key="3">
    <source>
        <dbReference type="ARBA" id="ARBA00022475"/>
    </source>
</evidence>
<dbReference type="GO" id="GO:0055085">
    <property type="term" value="P:transmembrane transport"/>
    <property type="evidence" value="ECO:0007669"/>
    <property type="project" value="InterPro"/>
</dbReference>
<gene>
    <name evidence="9" type="ORF">bsdcttw_40470</name>
</gene>
<dbReference type="KEGG" id="acht:bsdcttw_40470"/>
<organism evidence="9 10">
    <name type="scientific">Anaerocolumna chitinilytica</name>
    <dbReference type="NCBI Taxonomy" id="1727145"/>
    <lineage>
        <taxon>Bacteria</taxon>
        <taxon>Bacillati</taxon>
        <taxon>Bacillota</taxon>
        <taxon>Clostridia</taxon>
        <taxon>Lachnospirales</taxon>
        <taxon>Lachnospiraceae</taxon>
        <taxon>Anaerocolumna</taxon>
    </lineage>
</organism>
<dbReference type="Proteomes" id="UP000515703">
    <property type="component" value="Chromosome"/>
</dbReference>
<evidence type="ECO:0000259" key="8">
    <source>
        <dbReference type="PROSITE" id="PS50928"/>
    </source>
</evidence>
<keyword evidence="4 7" id="KW-0812">Transmembrane</keyword>
<feature type="transmembrane region" description="Helical" evidence="7">
    <location>
        <begin position="141"/>
        <end position="162"/>
    </location>
</feature>
<evidence type="ECO:0000256" key="5">
    <source>
        <dbReference type="ARBA" id="ARBA00022989"/>
    </source>
</evidence>
<evidence type="ECO:0000256" key="7">
    <source>
        <dbReference type="SAM" id="Phobius"/>
    </source>
</evidence>
<evidence type="ECO:0000256" key="4">
    <source>
        <dbReference type="ARBA" id="ARBA00022692"/>
    </source>
</evidence>
<evidence type="ECO:0000256" key="1">
    <source>
        <dbReference type="ARBA" id="ARBA00004651"/>
    </source>
</evidence>
<comment type="subcellular location">
    <subcellularLocation>
        <location evidence="1">Cell membrane</location>
        <topology evidence="1">Multi-pass membrane protein</topology>
    </subcellularLocation>
</comment>
<feature type="transmembrane region" description="Helical" evidence="7">
    <location>
        <begin position="109"/>
        <end position="129"/>
    </location>
</feature>
<dbReference type="PANTHER" id="PTHR43744:SF9">
    <property type="entry name" value="POLYGALACTURONAN_RHAMNOGALACTURONAN TRANSPORT SYSTEM PERMEASE PROTEIN YTCP"/>
    <property type="match status" value="1"/>
</dbReference>
<reference evidence="9 10" key="1">
    <citation type="submission" date="2020-08" db="EMBL/GenBank/DDBJ databases">
        <title>Draft genome sequencing of an Anaerocolumna strain isolated from anoxic soil subjected to BSD treatment.</title>
        <authorList>
            <person name="Uek A."/>
            <person name="Tonouchi A."/>
        </authorList>
    </citation>
    <scope>NUCLEOTIDE SEQUENCE [LARGE SCALE GENOMIC DNA]</scope>
    <source>
        <strain evidence="9 10">CTTW</strain>
    </source>
</reference>
<protein>
    <submittedName>
        <fullName evidence="9">Maltose ABC transporter permease</fullName>
    </submittedName>
</protein>